<dbReference type="EMBL" id="KZ293456">
    <property type="protein sequence ID" value="PBK63725.1"/>
    <property type="molecule type" value="Genomic_DNA"/>
</dbReference>
<keyword evidence="1" id="KW-0472">Membrane</keyword>
<keyword evidence="1" id="KW-1133">Transmembrane helix</keyword>
<dbReference type="Proteomes" id="UP000218334">
    <property type="component" value="Unassembled WGS sequence"/>
</dbReference>
<organism evidence="3 4">
    <name type="scientific">Armillaria solidipes</name>
    <dbReference type="NCBI Taxonomy" id="1076256"/>
    <lineage>
        <taxon>Eukaryota</taxon>
        <taxon>Fungi</taxon>
        <taxon>Dikarya</taxon>
        <taxon>Basidiomycota</taxon>
        <taxon>Agaricomycotina</taxon>
        <taxon>Agaricomycetes</taxon>
        <taxon>Agaricomycetidae</taxon>
        <taxon>Agaricales</taxon>
        <taxon>Marasmiineae</taxon>
        <taxon>Physalacriaceae</taxon>
        <taxon>Armillaria</taxon>
    </lineage>
</organism>
<keyword evidence="2" id="KW-0732">Signal</keyword>
<dbReference type="AlphaFoldDB" id="A0A2H3AYK2"/>
<feature type="transmembrane region" description="Helical" evidence="1">
    <location>
        <begin position="97"/>
        <end position="121"/>
    </location>
</feature>
<name>A0A2H3AYK2_9AGAR</name>
<evidence type="ECO:0000256" key="2">
    <source>
        <dbReference type="SAM" id="SignalP"/>
    </source>
</evidence>
<keyword evidence="1" id="KW-0812">Transmembrane</keyword>
<evidence type="ECO:0000313" key="3">
    <source>
        <dbReference type="EMBL" id="PBK63725.1"/>
    </source>
</evidence>
<sequence>MKMFSCLFSLYLPIETTATVLLNDLPLNFQFLRQNYGHARVNRVEYRKSRTFWEHEYLVLTVTETLGAGRTMCLLVDDDPPFSFKWLRSFITRIITNIAYCFLLPIVSLLYFLASPVLWIFPSSSTTSPSPAVVPTNQWATSNGAHRASANLKATSKWDPPDAIDRLFLLPNIGDALDIQNRHSYDVLMTMNLSSLKSPITFEHFLALVKTTSDSTPLYHLVHSQCFWYAYTIWAVLALEAGAHVGPCQPPRDTFLLQEEFSLWQR</sequence>
<reference evidence="4" key="1">
    <citation type="journal article" date="2017" name="Nat. Ecol. Evol.">
        <title>Genome expansion and lineage-specific genetic innovations in the forest pathogenic fungi Armillaria.</title>
        <authorList>
            <person name="Sipos G."/>
            <person name="Prasanna A.N."/>
            <person name="Walter M.C."/>
            <person name="O'Connor E."/>
            <person name="Balint B."/>
            <person name="Krizsan K."/>
            <person name="Kiss B."/>
            <person name="Hess J."/>
            <person name="Varga T."/>
            <person name="Slot J."/>
            <person name="Riley R."/>
            <person name="Boka B."/>
            <person name="Rigling D."/>
            <person name="Barry K."/>
            <person name="Lee J."/>
            <person name="Mihaltcheva S."/>
            <person name="LaButti K."/>
            <person name="Lipzen A."/>
            <person name="Waldron R."/>
            <person name="Moloney N.M."/>
            <person name="Sperisen C."/>
            <person name="Kredics L."/>
            <person name="Vagvoelgyi C."/>
            <person name="Patrignani A."/>
            <person name="Fitzpatrick D."/>
            <person name="Nagy I."/>
            <person name="Doyle S."/>
            <person name="Anderson J.B."/>
            <person name="Grigoriev I.V."/>
            <person name="Gueldener U."/>
            <person name="Muensterkoetter M."/>
            <person name="Nagy L.G."/>
        </authorList>
    </citation>
    <scope>NUCLEOTIDE SEQUENCE [LARGE SCALE GENOMIC DNA]</scope>
    <source>
        <strain evidence="4">28-4</strain>
    </source>
</reference>
<feature type="signal peptide" evidence="2">
    <location>
        <begin position="1"/>
        <end position="18"/>
    </location>
</feature>
<gene>
    <name evidence="3" type="ORF">ARMSODRAFT_962753</name>
</gene>
<protein>
    <submittedName>
        <fullName evidence="3">Uncharacterized protein</fullName>
    </submittedName>
</protein>
<keyword evidence="4" id="KW-1185">Reference proteome</keyword>
<proteinExistence type="predicted"/>
<feature type="chain" id="PRO_5013830231" evidence="2">
    <location>
        <begin position="19"/>
        <end position="266"/>
    </location>
</feature>
<evidence type="ECO:0000256" key="1">
    <source>
        <dbReference type="SAM" id="Phobius"/>
    </source>
</evidence>
<accession>A0A2H3AYK2</accession>
<dbReference type="STRING" id="1076256.A0A2H3AYK2"/>
<evidence type="ECO:0000313" key="4">
    <source>
        <dbReference type="Proteomes" id="UP000218334"/>
    </source>
</evidence>